<dbReference type="EMBL" id="FMSV02000181">
    <property type="protein sequence ID" value="SEH05281.1"/>
    <property type="molecule type" value="Genomic_DNA"/>
</dbReference>
<dbReference type="OrthoDB" id="3831186at2"/>
<dbReference type="Proteomes" id="UP000236724">
    <property type="component" value="Unassembled WGS sequence"/>
</dbReference>
<keyword evidence="2" id="KW-1185">Reference proteome</keyword>
<proteinExistence type="predicted"/>
<reference evidence="1 2" key="1">
    <citation type="submission" date="2016-10" db="EMBL/GenBank/DDBJ databases">
        <authorList>
            <person name="de Groot N.N."/>
        </authorList>
    </citation>
    <scope>NUCLEOTIDE SEQUENCE [LARGE SCALE GENOMIC DNA]</scope>
    <source>
        <strain evidence="1">MBHS1</strain>
    </source>
</reference>
<dbReference type="RefSeq" id="WP_103919234.1">
    <property type="nucleotide sequence ID" value="NZ_FMSV02000181.1"/>
</dbReference>
<gene>
    <name evidence="1" type="ORF">MBHS_01134</name>
</gene>
<name>A0A1H6F7B8_9GAMM</name>
<sequence>MKPLTKEEKLQFIYDYTEENAISAYKIAKHTGLNEGGVGKILQKKSKNPHKYSVQAIYDYLTKEAGINAPEYFIHTSEEEKSTAKTTFLAMLETVNKKIIEIENQPETIDQITLLRRYHKLRLDLLGDLEELNK</sequence>
<accession>A0A1H6F7B8</accession>
<organism evidence="1 2">
    <name type="scientific">Candidatus Venteria ishoeyi</name>
    <dbReference type="NCBI Taxonomy" id="1899563"/>
    <lineage>
        <taxon>Bacteria</taxon>
        <taxon>Pseudomonadati</taxon>
        <taxon>Pseudomonadota</taxon>
        <taxon>Gammaproteobacteria</taxon>
        <taxon>Thiotrichales</taxon>
        <taxon>Thiotrichaceae</taxon>
        <taxon>Venteria</taxon>
    </lineage>
</organism>
<protein>
    <submittedName>
        <fullName evidence="1">Uncharacterized protein</fullName>
    </submittedName>
</protein>
<evidence type="ECO:0000313" key="2">
    <source>
        <dbReference type="Proteomes" id="UP000236724"/>
    </source>
</evidence>
<evidence type="ECO:0000313" key="1">
    <source>
        <dbReference type="EMBL" id="SEH05281.1"/>
    </source>
</evidence>
<dbReference type="AlphaFoldDB" id="A0A1H6F7B8"/>